<evidence type="ECO:0000313" key="3">
    <source>
        <dbReference type="Proteomes" id="UP001419268"/>
    </source>
</evidence>
<dbReference type="EMBL" id="JBBNAG010000007">
    <property type="protein sequence ID" value="KAK9118880.1"/>
    <property type="molecule type" value="Genomic_DNA"/>
</dbReference>
<keyword evidence="3" id="KW-1185">Reference proteome</keyword>
<name>A0AAP0IP72_9MAGN</name>
<accession>A0AAP0IP72</accession>
<evidence type="ECO:0000256" key="1">
    <source>
        <dbReference type="SAM" id="MobiDB-lite"/>
    </source>
</evidence>
<feature type="region of interest" description="Disordered" evidence="1">
    <location>
        <begin position="1"/>
        <end position="53"/>
    </location>
</feature>
<sequence length="53" mass="6447">MEVLETKSQSYNSDLESFSSPVTDLKSWWSGAERRERRRERERKKEKEREKGN</sequence>
<gene>
    <name evidence="2" type="ORF">Scep_016973</name>
</gene>
<feature type="compositionally biased region" description="Basic and acidic residues" evidence="1">
    <location>
        <begin position="43"/>
        <end position="53"/>
    </location>
</feature>
<organism evidence="2 3">
    <name type="scientific">Stephania cephalantha</name>
    <dbReference type="NCBI Taxonomy" id="152367"/>
    <lineage>
        <taxon>Eukaryota</taxon>
        <taxon>Viridiplantae</taxon>
        <taxon>Streptophyta</taxon>
        <taxon>Embryophyta</taxon>
        <taxon>Tracheophyta</taxon>
        <taxon>Spermatophyta</taxon>
        <taxon>Magnoliopsida</taxon>
        <taxon>Ranunculales</taxon>
        <taxon>Menispermaceae</taxon>
        <taxon>Menispermoideae</taxon>
        <taxon>Cissampelideae</taxon>
        <taxon>Stephania</taxon>
    </lineage>
</organism>
<proteinExistence type="predicted"/>
<dbReference type="Proteomes" id="UP001419268">
    <property type="component" value="Unassembled WGS sequence"/>
</dbReference>
<evidence type="ECO:0000313" key="2">
    <source>
        <dbReference type="EMBL" id="KAK9118880.1"/>
    </source>
</evidence>
<protein>
    <submittedName>
        <fullName evidence="2">Uncharacterized protein</fullName>
    </submittedName>
</protein>
<comment type="caution">
    <text evidence="2">The sequence shown here is derived from an EMBL/GenBank/DDBJ whole genome shotgun (WGS) entry which is preliminary data.</text>
</comment>
<dbReference type="AlphaFoldDB" id="A0AAP0IP72"/>
<feature type="compositionally biased region" description="Polar residues" evidence="1">
    <location>
        <begin position="1"/>
        <end position="22"/>
    </location>
</feature>
<reference evidence="2 3" key="1">
    <citation type="submission" date="2024-01" db="EMBL/GenBank/DDBJ databases">
        <title>Genome assemblies of Stephania.</title>
        <authorList>
            <person name="Yang L."/>
        </authorList>
    </citation>
    <scope>NUCLEOTIDE SEQUENCE [LARGE SCALE GENOMIC DNA]</scope>
    <source>
        <strain evidence="2">JXDWG</strain>
        <tissue evidence="2">Leaf</tissue>
    </source>
</reference>